<dbReference type="GO" id="GO:0005789">
    <property type="term" value="C:endoplasmic reticulum membrane"/>
    <property type="evidence" value="ECO:0007669"/>
    <property type="project" value="InterPro"/>
</dbReference>
<dbReference type="InterPro" id="IPR007203">
    <property type="entry name" value="ORMDL"/>
</dbReference>
<dbReference type="Pfam" id="PF04061">
    <property type="entry name" value="ORMDL"/>
    <property type="match status" value="1"/>
</dbReference>
<accession>A0A6U0A193</accession>
<name>A0A6U0A193_9CHLO</name>
<keyword evidence="2 6" id="KW-0812">Transmembrane</keyword>
<evidence type="ECO:0000313" key="10">
    <source>
        <dbReference type="EMBL" id="GHP09641.1"/>
    </source>
</evidence>
<organism evidence="9">
    <name type="scientific">Pycnococcus provasolii</name>
    <dbReference type="NCBI Taxonomy" id="41880"/>
    <lineage>
        <taxon>Eukaryota</taxon>
        <taxon>Viridiplantae</taxon>
        <taxon>Chlorophyta</taxon>
        <taxon>Pseudoscourfieldiophyceae</taxon>
        <taxon>Pseudoscourfieldiales</taxon>
        <taxon>Pycnococcaceae</taxon>
        <taxon>Pycnococcus</taxon>
    </lineage>
</organism>
<proteinExistence type="predicted"/>
<protein>
    <recommendedName>
        <fullName evidence="12">ORM1-like protein</fullName>
    </recommendedName>
</protein>
<evidence type="ECO:0008006" key="12">
    <source>
        <dbReference type="Google" id="ProtNLM"/>
    </source>
</evidence>
<reference evidence="9" key="2">
    <citation type="submission" date="2021-01" db="EMBL/GenBank/DDBJ databases">
        <authorList>
            <person name="Corre E."/>
            <person name="Pelletier E."/>
            <person name="Niang G."/>
            <person name="Scheremetjew M."/>
            <person name="Finn R."/>
            <person name="Kale V."/>
            <person name="Holt S."/>
            <person name="Cochrane G."/>
            <person name="Meng A."/>
            <person name="Brown T."/>
            <person name="Cohen L."/>
        </authorList>
    </citation>
    <scope>NUCLEOTIDE SEQUENCE</scope>
    <source>
        <strain evidence="9">RCC2336</strain>
        <strain evidence="7">RCC733</strain>
    </source>
</reference>
<feature type="compositionally biased region" description="Low complexity" evidence="5">
    <location>
        <begin position="9"/>
        <end position="25"/>
    </location>
</feature>
<dbReference type="EMBL" id="HBGR01000369">
    <property type="protein sequence ID" value="CAD9366796.1"/>
    <property type="molecule type" value="Transcribed_RNA"/>
</dbReference>
<evidence type="ECO:0000313" key="11">
    <source>
        <dbReference type="Proteomes" id="UP000660262"/>
    </source>
</evidence>
<evidence type="ECO:0000256" key="2">
    <source>
        <dbReference type="ARBA" id="ARBA00022692"/>
    </source>
</evidence>
<sequence>MASARNRHSTATTAYTASDSAADGTNDTNARPARGMTKVVSQVEINPNTNWMSQQPGVWAFYVLILLLIYLMFAMVDPKDAWTLTSTVHFLITFYLFHWHKGTPLEFGAAGEYDHLTYWEQMDSEQVLTPNKKFFTVVPVVLFMLASHSTNYEKPLLYVNLSMTLTLVAAKLPSMHKVRILGINKD</sequence>
<evidence type="ECO:0000313" key="7">
    <source>
        <dbReference type="EMBL" id="CAD9366796.1"/>
    </source>
</evidence>
<evidence type="ECO:0000256" key="3">
    <source>
        <dbReference type="ARBA" id="ARBA00022989"/>
    </source>
</evidence>
<keyword evidence="11" id="KW-1185">Reference proteome</keyword>
<dbReference type="Proteomes" id="UP000660262">
    <property type="component" value="Unassembled WGS sequence"/>
</dbReference>
<evidence type="ECO:0000313" key="8">
    <source>
        <dbReference type="EMBL" id="CAD9366798.1"/>
    </source>
</evidence>
<dbReference type="EMBL" id="HBHV01004230">
    <property type="protein sequence ID" value="CAE0013853.1"/>
    <property type="molecule type" value="Transcribed_RNA"/>
</dbReference>
<reference evidence="10" key="1">
    <citation type="submission" date="2020-10" db="EMBL/GenBank/DDBJ databases">
        <title>Unveiling of a novel bifunctional photoreceptor, Dualchrome1, isolated from a cosmopolitan green alga.</title>
        <authorList>
            <person name="Suzuki S."/>
            <person name="Kawachi M."/>
        </authorList>
    </citation>
    <scope>NUCLEOTIDE SEQUENCE</scope>
    <source>
        <strain evidence="10">NIES 2893</strain>
    </source>
</reference>
<comment type="subcellular location">
    <subcellularLocation>
        <location evidence="1">Membrane</location>
        <topology evidence="1">Multi-pass membrane protein</topology>
    </subcellularLocation>
</comment>
<evidence type="ECO:0000313" key="9">
    <source>
        <dbReference type="EMBL" id="CAE0013853.1"/>
    </source>
</evidence>
<feature type="region of interest" description="Disordered" evidence="5">
    <location>
        <begin position="1"/>
        <end position="33"/>
    </location>
</feature>
<keyword evidence="4 6" id="KW-0472">Membrane</keyword>
<evidence type="ECO:0000256" key="5">
    <source>
        <dbReference type="SAM" id="MobiDB-lite"/>
    </source>
</evidence>
<evidence type="ECO:0000256" key="4">
    <source>
        <dbReference type="ARBA" id="ARBA00023136"/>
    </source>
</evidence>
<dbReference type="OrthoDB" id="1932233at2759"/>
<dbReference type="EMBL" id="HBGR01000370">
    <property type="protein sequence ID" value="CAD9366798.1"/>
    <property type="molecule type" value="Transcribed_RNA"/>
</dbReference>
<dbReference type="EMBL" id="BNJQ01000025">
    <property type="protein sequence ID" value="GHP09641.1"/>
    <property type="molecule type" value="Genomic_DNA"/>
</dbReference>
<gene>
    <name evidence="9" type="ORF">PPRO1316_LOCUS2908</name>
    <name evidence="7" type="ORF">PPRO1471_LOCUS220</name>
    <name evidence="8" type="ORF">PPRO1471_LOCUS221</name>
    <name evidence="10" type="ORF">PPROV_000837600</name>
</gene>
<keyword evidence="3 6" id="KW-1133">Transmembrane helix</keyword>
<evidence type="ECO:0000256" key="6">
    <source>
        <dbReference type="SAM" id="Phobius"/>
    </source>
</evidence>
<feature type="transmembrane region" description="Helical" evidence="6">
    <location>
        <begin position="81"/>
        <end position="97"/>
    </location>
</feature>
<dbReference type="AlphaFoldDB" id="A0A6U0A193"/>
<feature type="transmembrane region" description="Helical" evidence="6">
    <location>
        <begin position="57"/>
        <end position="75"/>
    </location>
</feature>
<dbReference type="PANTHER" id="PTHR12665">
    <property type="entry name" value="ORMDL PROTEINS"/>
    <property type="match status" value="1"/>
</dbReference>
<evidence type="ECO:0000256" key="1">
    <source>
        <dbReference type="ARBA" id="ARBA00004141"/>
    </source>
</evidence>